<evidence type="ECO:0000256" key="5">
    <source>
        <dbReference type="ARBA" id="ARBA00019077"/>
    </source>
</evidence>
<evidence type="ECO:0000256" key="12">
    <source>
        <dbReference type="PIRSR" id="PIRSR639901-2"/>
    </source>
</evidence>
<evidence type="ECO:0000256" key="11">
    <source>
        <dbReference type="PIRSR" id="PIRSR639901-1"/>
    </source>
</evidence>
<dbReference type="GO" id="GO:0009245">
    <property type="term" value="P:lipid A biosynthetic process"/>
    <property type="evidence" value="ECO:0007669"/>
    <property type="project" value="TreeGrafter"/>
</dbReference>
<dbReference type="PANTHER" id="PTHR42755">
    <property type="entry name" value="3-DEOXY-MANNO-OCTULOSONATE CYTIDYLYLTRANSFERASE"/>
    <property type="match status" value="1"/>
</dbReference>
<dbReference type="GO" id="GO:0043842">
    <property type="term" value="F:Kdo transferase activity"/>
    <property type="evidence" value="ECO:0007669"/>
    <property type="project" value="UniProtKB-EC"/>
</dbReference>
<dbReference type="Pfam" id="PF04413">
    <property type="entry name" value="Glycos_transf_N"/>
    <property type="match status" value="1"/>
</dbReference>
<keyword evidence="13" id="KW-1003">Cell membrane</keyword>
<dbReference type="FunFam" id="3.40.50.2000:FF:000032">
    <property type="entry name" value="3-deoxy-D-manno-octulosonic acid transferase"/>
    <property type="match status" value="1"/>
</dbReference>
<protein>
    <recommendedName>
        <fullName evidence="5 13">3-deoxy-D-manno-octulosonic acid transferase</fullName>
        <shortName evidence="13">Kdo transferase</shortName>
        <ecNumber evidence="4 13">2.4.99.12</ecNumber>
    </recommendedName>
    <alternativeName>
        <fullName evidence="9 13">Lipid IV(A) 3-deoxy-D-manno-octulosonic acid transferase</fullName>
    </alternativeName>
</protein>
<feature type="site" description="Transition state stabilizer" evidence="12">
    <location>
        <position position="130"/>
    </location>
</feature>
<evidence type="ECO:0000256" key="7">
    <source>
        <dbReference type="ARBA" id="ARBA00022679"/>
    </source>
</evidence>
<keyword evidence="7 13" id="KW-0808">Transferase</keyword>
<dbReference type="NCBIfam" id="NF004388">
    <property type="entry name" value="PRK05749.1-4"/>
    <property type="match status" value="1"/>
</dbReference>
<dbReference type="Proteomes" id="UP000095401">
    <property type="component" value="Chromosome"/>
</dbReference>
<keyword evidence="13" id="KW-0812">Transmembrane</keyword>
<feature type="domain" description="3-deoxy-D-manno-octulosonic-acid transferase N-terminal" evidence="15">
    <location>
        <begin position="34"/>
        <end position="208"/>
    </location>
</feature>
<name>A0A1D8ISK0_9GAMM</name>
<dbReference type="EMBL" id="CP017415">
    <property type="protein sequence ID" value="AOU99490.1"/>
    <property type="molecule type" value="Genomic_DNA"/>
</dbReference>
<dbReference type="AlphaFoldDB" id="A0A1D8ISK0"/>
<evidence type="ECO:0000256" key="1">
    <source>
        <dbReference type="ARBA" id="ARBA00004388"/>
    </source>
</evidence>
<dbReference type="Pfam" id="PF00534">
    <property type="entry name" value="Glycos_transf_1"/>
    <property type="match status" value="1"/>
</dbReference>
<dbReference type="SUPFAM" id="SSF53756">
    <property type="entry name" value="UDP-Glycosyltransferase/glycogen phosphorylase"/>
    <property type="match status" value="1"/>
</dbReference>
<feature type="transmembrane region" description="Helical" evidence="13">
    <location>
        <begin position="6"/>
        <end position="23"/>
    </location>
</feature>
<evidence type="ECO:0000256" key="8">
    <source>
        <dbReference type="ARBA" id="ARBA00022968"/>
    </source>
</evidence>
<evidence type="ECO:0000259" key="14">
    <source>
        <dbReference type="Pfam" id="PF00534"/>
    </source>
</evidence>
<evidence type="ECO:0000256" key="2">
    <source>
        <dbReference type="ARBA" id="ARBA00004713"/>
    </source>
</evidence>
<evidence type="ECO:0000256" key="6">
    <source>
        <dbReference type="ARBA" id="ARBA00022519"/>
    </source>
</evidence>
<sequence>MMRLLYGIVLYMITPFVLLRLLWRSRRNPGYRKRIGERFAHIGPLPKRPRLWVHAVSVGEVIAAAPLIRRLLQAHPDHALLVTTTTPTGSAQVRRLLGDSVEHVYLPYDLPHVVARFLDRTRPRLALLMETELWPNLFAACGQRHIPVMVANARLSERSARGYARLRRLVRETLARVTLVAAQDSDSARRFTALGARPVRVLGNLKYDLDVPSEVITRGRALRAGLGAARPVWIAASTHAGEVEAALAAFADVRARFASAVLILVPRHPERFEDAFVLCERAGYRVARRSRQENGDGHTDVLLGDTLGELLLLYAASDVAFVGGSLVPTGGHNPLEPAALGLPVLTGPYRSNFDAVYEALIEAGAAEVVEDAEALGAAVADLLADAPHRRQAGAAGHAVVLRNRGALARTLEAVGEVLAQAGRRAASGV</sequence>
<keyword evidence="6" id="KW-0997">Cell inner membrane</keyword>
<dbReference type="InterPro" id="IPR007507">
    <property type="entry name" value="Glycos_transf_N"/>
</dbReference>
<evidence type="ECO:0000256" key="13">
    <source>
        <dbReference type="RuleBase" id="RU365103"/>
    </source>
</evidence>
<organism evidence="16 17">
    <name type="scientific">Acidihalobacter yilgarnensis</name>
    <dbReference type="NCBI Taxonomy" id="2819280"/>
    <lineage>
        <taxon>Bacteria</taxon>
        <taxon>Pseudomonadati</taxon>
        <taxon>Pseudomonadota</taxon>
        <taxon>Gammaproteobacteria</taxon>
        <taxon>Chromatiales</taxon>
        <taxon>Ectothiorhodospiraceae</taxon>
        <taxon>Acidihalobacter</taxon>
    </lineage>
</organism>
<dbReference type="FunFam" id="3.40.50.11720:FF:000001">
    <property type="entry name" value="3-deoxy-D-manno-octulosonic acid transferase"/>
    <property type="match status" value="1"/>
</dbReference>
<evidence type="ECO:0000256" key="9">
    <source>
        <dbReference type="ARBA" id="ARBA00031445"/>
    </source>
</evidence>
<dbReference type="GO" id="GO:0009244">
    <property type="term" value="P:lipopolysaccharide core region biosynthetic process"/>
    <property type="evidence" value="ECO:0007669"/>
    <property type="project" value="UniProtKB-UniRule"/>
</dbReference>
<keyword evidence="17" id="KW-1185">Reference proteome</keyword>
<evidence type="ECO:0000313" key="17">
    <source>
        <dbReference type="Proteomes" id="UP000095401"/>
    </source>
</evidence>
<keyword evidence="13" id="KW-1133">Transmembrane helix</keyword>
<comment type="catalytic activity">
    <reaction evidence="10 13">
        <text>lipid IVA (E. coli) + CMP-3-deoxy-beta-D-manno-octulosonate = alpha-Kdo-(2-&gt;6)-lipid IVA (E. coli) + CMP + H(+)</text>
        <dbReference type="Rhea" id="RHEA:28066"/>
        <dbReference type="ChEBI" id="CHEBI:15378"/>
        <dbReference type="ChEBI" id="CHEBI:58603"/>
        <dbReference type="ChEBI" id="CHEBI:60364"/>
        <dbReference type="ChEBI" id="CHEBI:60377"/>
        <dbReference type="ChEBI" id="CHEBI:85987"/>
        <dbReference type="EC" id="2.4.99.12"/>
    </reaction>
</comment>
<dbReference type="InterPro" id="IPR039901">
    <property type="entry name" value="Kdotransferase"/>
</dbReference>
<dbReference type="UniPathway" id="UPA00958"/>
<dbReference type="GO" id="GO:0005886">
    <property type="term" value="C:plasma membrane"/>
    <property type="evidence" value="ECO:0007669"/>
    <property type="project" value="UniProtKB-SubCell"/>
</dbReference>
<dbReference type="InterPro" id="IPR038107">
    <property type="entry name" value="Glycos_transf_N_sf"/>
</dbReference>
<reference evidence="17" key="1">
    <citation type="submission" date="2016-09" db="EMBL/GenBank/DDBJ databases">
        <title>Acidihalobacter prosperus F5.</title>
        <authorList>
            <person name="Khaleque H.N."/>
            <person name="Ramsay J.P."/>
            <person name="Kaksonen A.H."/>
            <person name="Boxall N.J."/>
            <person name="Watkin E.L.J."/>
        </authorList>
    </citation>
    <scope>NUCLEOTIDE SEQUENCE [LARGE SCALE GENOMIC DNA]</scope>
    <source>
        <strain evidence="17">F5</strain>
    </source>
</reference>
<comment type="subcellular location">
    <subcellularLocation>
        <location evidence="1">Cell inner membrane</location>
        <topology evidence="1">Single-pass membrane protein</topology>
        <orientation evidence="1">Cytoplasmic side</orientation>
    </subcellularLocation>
    <subcellularLocation>
        <location evidence="13">Cell membrane</location>
    </subcellularLocation>
</comment>
<dbReference type="InterPro" id="IPR001296">
    <property type="entry name" value="Glyco_trans_1"/>
</dbReference>
<comment type="function">
    <text evidence="13">Involved in lipopolysaccharide (LPS) biosynthesis. Catalyzes the transfer of 3-deoxy-D-manno-octulosonate (Kdo) residue(s) from CMP-Kdo to lipid IV(A), the tetraacyldisaccharide-1,4'-bisphosphate precursor of lipid A.</text>
</comment>
<feature type="active site" description="Proton acceptor" evidence="11">
    <location>
        <position position="60"/>
    </location>
</feature>
<accession>A0A1D8ISK0</accession>
<keyword evidence="13" id="KW-0472">Membrane</keyword>
<comment type="pathway">
    <text evidence="2 13">Bacterial outer membrane biogenesis; LPS core biosynthesis.</text>
</comment>
<feature type="domain" description="Glycosyl transferase family 1" evidence="14">
    <location>
        <begin position="286"/>
        <end position="396"/>
    </location>
</feature>
<evidence type="ECO:0000256" key="3">
    <source>
        <dbReference type="ARBA" id="ARBA00006380"/>
    </source>
</evidence>
<evidence type="ECO:0000256" key="4">
    <source>
        <dbReference type="ARBA" id="ARBA00012621"/>
    </source>
</evidence>
<proteinExistence type="inferred from homology"/>
<dbReference type="KEGG" id="aprs:BI364_02710"/>
<comment type="similarity">
    <text evidence="3">Belongs to the glycosyltransferase group 1 family. Glycosyltransferase 30 subfamily.</text>
</comment>
<evidence type="ECO:0000259" key="15">
    <source>
        <dbReference type="Pfam" id="PF04413"/>
    </source>
</evidence>
<dbReference type="EC" id="2.4.99.12" evidence="4 13"/>
<evidence type="ECO:0000313" key="16">
    <source>
        <dbReference type="EMBL" id="AOU99490.1"/>
    </source>
</evidence>
<evidence type="ECO:0000256" key="10">
    <source>
        <dbReference type="ARBA" id="ARBA00049183"/>
    </source>
</evidence>
<dbReference type="Gene3D" id="3.40.50.11720">
    <property type="entry name" value="3-Deoxy-D-manno-octulosonic-acid transferase, N-terminal domain"/>
    <property type="match status" value="1"/>
</dbReference>
<dbReference type="Gene3D" id="3.40.50.2000">
    <property type="entry name" value="Glycogen Phosphorylase B"/>
    <property type="match status" value="1"/>
</dbReference>
<keyword evidence="13" id="KW-0448">Lipopolysaccharide biosynthesis</keyword>
<keyword evidence="8" id="KW-0735">Signal-anchor</keyword>
<feature type="site" description="Transition state stabilizer" evidence="12">
    <location>
        <position position="206"/>
    </location>
</feature>
<dbReference type="PANTHER" id="PTHR42755:SF1">
    <property type="entry name" value="3-DEOXY-D-MANNO-OCTULOSONIC ACID TRANSFERASE, MITOCHONDRIAL-RELATED"/>
    <property type="match status" value="1"/>
</dbReference>
<gene>
    <name evidence="16" type="ORF">BI364_02710</name>
</gene>